<dbReference type="PANTHER" id="PTHR10491:SF4">
    <property type="entry name" value="METHIONINE ADENOSYLTRANSFERASE 2 SUBUNIT BETA"/>
    <property type="match status" value="1"/>
</dbReference>
<dbReference type="PANTHER" id="PTHR10491">
    <property type="entry name" value="DTDP-4-DEHYDRORHAMNOSE REDUCTASE"/>
    <property type="match status" value="1"/>
</dbReference>
<dbReference type="Pfam" id="PF04321">
    <property type="entry name" value="RmlD_sub_bind"/>
    <property type="match status" value="1"/>
</dbReference>
<dbReference type="InterPro" id="IPR005913">
    <property type="entry name" value="dTDP_dehydrorham_reduct"/>
</dbReference>
<dbReference type="EMBL" id="JACEIP010000013">
    <property type="protein sequence ID" value="MBA4543190.1"/>
    <property type="molecule type" value="Genomic_DNA"/>
</dbReference>
<keyword evidence="5" id="KW-1185">Reference proteome</keyword>
<feature type="domain" description="RmlD-like substrate binding" evidence="3">
    <location>
        <begin position="83"/>
        <end position="203"/>
    </location>
</feature>
<dbReference type="InterPro" id="IPR029903">
    <property type="entry name" value="RmlD-like-bd"/>
</dbReference>
<comment type="caution">
    <text evidence="4">The sequence shown here is derived from an EMBL/GenBank/DDBJ whole genome shotgun (WGS) entry which is preliminary data.</text>
</comment>
<sequence length="213" mass="24306">MKRILIFGSSGTVSKALINQLSLFGNYIIYGTYNKNLPILPKEKCFQLEIGDLDKLDQILEDVKPDITFLALRGDFEKQLIFHCRVAEYQKEQGGLMYFCSTTNVFDGSIDKPHYEDDETVAESSYGQYKWNCEKELKEILSDRVGILRISEVWGKNSPRMTSLLEQLAKNQGISIYSNLYMNRTTDIVLAKQIVYLMNKGMTGTYGSGLSEF</sequence>
<comment type="function">
    <text evidence="2">Catalyzes the reduction of dTDP-6-deoxy-L-lyxo-4-hexulose to yield dTDP-L-rhamnose.</text>
</comment>
<dbReference type="Proteomes" id="UP000530514">
    <property type="component" value="Unassembled WGS sequence"/>
</dbReference>
<comment type="pathway">
    <text evidence="2">Carbohydrate biosynthesis; dTDP-L-rhamnose biosynthesis.</text>
</comment>
<name>A0A7W1XAM3_9BACL</name>
<comment type="similarity">
    <text evidence="1 2">Belongs to the dTDP-4-dehydrorhamnose reductase family.</text>
</comment>
<dbReference type="RefSeq" id="WP_052154160.1">
    <property type="nucleotide sequence ID" value="NZ_JACEIP010000013.1"/>
</dbReference>
<accession>A0A7W1XAM3</accession>
<gene>
    <name evidence="4" type="ORF">H1164_09790</name>
</gene>
<dbReference type="SUPFAM" id="SSF51735">
    <property type="entry name" value="NAD(P)-binding Rossmann-fold domains"/>
    <property type="match status" value="1"/>
</dbReference>
<proteinExistence type="inferred from homology"/>
<evidence type="ECO:0000313" key="4">
    <source>
        <dbReference type="EMBL" id="MBA4543190.1"/>
    </source>
</evidence>
<evidence type="ECO:0000256" key="1">
    <source>
        <dbReference type="ARBA" id="ARBA00010944"/>
    </source>
</evidence>
<dbReference type="EC" id="1.1.1.133" evidence="2"/>
<keyword evidence="2" id="KW-0560">Oxidoreductase</keyword>
<evidence type="ECO:0000313" key="5">
    <source>
        <dbReference type="Proteomes" id="UP000530514"/>
    </source>
</evidence>
<evidence type="ECO:0000259" key="3">
    <source>
        <dbReference type="Pfam" id="PF04321"/>
    </source>
</evidence>
<protein>
    <recommendedName>
        <fullName evidence="2">dTDP-4-dehydrorhamnose reductase</fullName>
        <ecNumber evidence="2">1.1.1.133</ecNumber>
    </recommendedName>
</protein>
<dbReference type="GO" id="GO:0008831">
    <property type="term" value="F:dTDP-4-dehydrorhamnose reductase activity"/>
    <property type="evidence" value="ECO:0007669"/>
    <property type="project" value="UniProtKB-EC"/>
</dbReference>
<dbReference type="Gene3D" id="3.40.50.720">
    <property type="entry name" value="NAD(P)-binding Rossmann-like Domain"/>
    <property type="match status" value="1"/>
</dbReference>
<dbReference type="AlphaFoldDB" id="A0A7W1XAM3"/>
<dbReference type="OrthoDB" id="1415031at2"/>
<dbReference type="InterPro" id="IPR036291">
    <property type="entry name" value="NAD(P)-bd_dom_sf"/>
</dbReference>
<organism evidence="4 5">
    <name type="scientific">Thermoactinomyces daqus</name>
    <dbReference type="NCBI Taxonomy" id="1329516"/>
    <lineage>
        <taxon>Bacteria</taxon>
        <taxon>Bacillati</taxon>
        <taxon>Bacillota</taxon>
        <taxon>Bacilli</taxon>
        <taxon>Bacillales</taxon>
        <taxon>Thermoactinomycetaceae</taxon>
        <taxon>Thermoactinomyces</taxon>
    </lineage>
</organism>
<evidence type="ECO:0000256" key="2">
    <source>
        <dbReference type="RuleBase" id="RU364082"/>
    </source>
</evidence>
<keyword evidence="2" id="KW-0521">NADP</keyword>
<reference evidence="4 5" key="1">
    <citation type="submission" date="2020-07" db="EMBL/GenBank/DDBJ databases">
        <authorList>
            <person name="Feng H."/>
        </authorList>
    </citation>
    <scope>NUCLEOTIDE SEQUENCE [LARGE SCALE GENOMIC DNA]</scope>
    <source>
        <strain evidence="5">s-11</strain>
    </source>
</reference>